<reference evidence="3" key="1">
    <citation type="journal article" date="2017" name="Cell">
        <title>Insights into land plant evolution garnered from the Marchantia polymorpha genome.</title>
        <authorList>
            <person name="Bowman J.L."/>
            <person name="Kohchi T."/>
            <person name="Yamato K.T."/>
            <person name="Jenkins J."/>
            <person name="Shu S."/>
            <person name="Ishizaki K."/>
            <person name="Yamaoka S."/>
            <person name="Nishihama R."/>
            <person name="Nakamura Y."/>
            <person name="Berger F."/>
            <person name="Adam C."/>
            <person name="Aki S.S."/>
            <person name="Althoff F."/>
            <person name="Araki T."/>
            <person name="Arteaga-Vazquez M.A."/>
            <person name="Balasubrmanian S."/>
            <person name="Barry K."/>
            <person name="Bauer D."/>
            <person name="Boehm C.R."/>
            <person name="Briginshaw L."/>
            <person name="Caballero-Perez J."/>
            <person name="Catarino B."/>
            <person name="Chen F."/>
            <person name="Chiyoda S."/>
            <person name="Chovatia M."/>
            <person name="Davies K.M."/>
            <person name="Delmans M."/>
            <person name="Demura T."/>
            <person name="Dierschke T."/>
            <person name="Dolan L."/>
            <person name="Dorantes-Acosta A.E."/>
            <person name="Eklund D.M."/>
            <person name="Florent S.N."/>
            <person name="Flores-Sandoval E."/>
            <person name="Fujiyama A."/>
            <person name="Fukuzawa H."/>
            <person name="Galik B."/>
            <person name="Grimanelli D."/>
            <person name="Grimwood J."/>
            <person name="Grossniklaus U."/>
            <person name="Hamada T."/>
            <person name="Haseloff J."/>
            <person name="Hetherington A.J."/>
            <person name="Higo A."/>
            <person name="Hirakawa Y."/>
            <person name="Hundley H.N."/>
            <person name="Ikeda Y."/>
            <person name="Inoue K."/>
            <person name="Inoue S.I."/>
            <person name="Ishida S."/>
            <person name="Jia Q."/>
            <person name="Kakita M."/>
            <person name="Kanazawa T."/>
            <person name="Kawai Y."/>
            <person name="Kawashima T."/>
            <person name="Kennedy M."/>
            <person name="Kinose K."/>
            <person name="Kinoshita T."/>
            <person name="Kohara Y."/>
            <person name="Koide E."/>
            <person name="Komatsu K."/>
            <person name="Kopischke S."/>
            <person name="Kubo M."/>
            <person name="Kyozuka J."/>
            <person name="Lagercrantz U."/>
            <person name="Lin S.S."/>
            <person name="Lindquist E."/>
            <person name="Lipzen A.M."/>
            <person name="Lu C.W."/>
            <person name="De Luna E."/>
            <person name="Martienssen R.A."/>
            <person name="Minamino N."/>
            <person name="Mizutani M."/>
            <person name="Mizutani M."/>
            <person name="Mochizuki N."/>
            <person name="Monte I."/>
            <person name="Mosher R."/>
            <person name="Nagasaki H."/>
            <person name="Nakagami H."/>
            <person name="Naramoto S."/>
            <person name="Nishitani K."/>
            <person name="Ohtani M."/>
            <person name="Okamoto T."/>
            <person name="Okumura M."/>
            <person name="Phillips J."/>
            <person name="Pollak B."/>
            <person name="Reinders A."/>
            <person name="Rovekamp M."/>
            <person name="Sano R."/>
            <person name="Sawa S."/>
            <person name="Schmid M.W."/>
            <person name="Shirakawa M."/>
            <person name="Solano R."/>
            <person name="Spunde A."/>
            <person name="Suetsugu N."/>
            <person name="Sugano S."/>
            <person name="Sugiyama A."/>
            <person name="Sun R."/>
            <person name="Suzuki Y."/>
            <person name="Takenaka M."/>
            <person name="Takezawa D."/>
            <person name="Tomogane H."/>
            <person name="Tsuzuki M."/>
            <person name="Ueda T."/>
            <person name="Umeda M."/>
            <person name="Ward J.M."/>
            <person name="Watanabe Y."/>
            <person name="Yazaki K."/>
            <person name="Yokoyama R."/>
            <person name="Yoshitake Y."/>
            <person name="Yotsui I."/>
            <person name="Zachgo S."/>
            <person name="Schmutz J."/>
        </authorList>
    </citation>
    <scope>NUCLEOTIDE SEQUENCE [LARGE SCALE GENOMIC DNA]</scope>
    <source>
        <strain evidence="3">Tak-1</strain>
    </source>
</reference>
<accession>A0A2R6WS04</accession>
<dbReference type="Gene3D" id="3.40.50.1820">
    <property type="entry name" value="alpha/beta hydrolase"/>
    <property type="match status" value="1"/>
</dbReference>
<dbReference type="Proteomes" id="UP000244005">
    <property type="component" value="Unassembled WGS sequence"/>
</dbReference>
<dbReference type="OrthoDB" id="1357022at2759"/>
<dbReference type="InterPro" id="IPR027417">
    <property type="entry name" value="P-loop_NTPase"/>
</dbReference>
<proteinExistence type="predicted"/>
<dbReference type="Pfam" id="PF00931">
    <property type="entry name" value="NB-ARC"/>
    <property type="match status" value="1"/>
</dbReference>
<dbReference type="Gene3D" id="3.40.50.300">
    <property type="entry name" value="P-loop containing nucleotide triphosphate hydrolases"/>
    <property type="match status" value="1"/>
</dbReference>
<dbReference type="InterPro" id="IPR032675">
    <property type="entry name" value="LRR_dom_sf"/>
</dbReference>
<dbReference type="PRINTS" id="PR00364">
    <property type="entry name" value="DISEASERSIST"/>
</dbReference>
<dbReference type="PANTHER" id="PTHR36766">
    <property type="entry name" value="PLANT BROAD-SPECTRUM MILDEW RESISTANCE PROTEIN RPW8"/>
    <property type="match status" value="1"/>
</dbReference>
<evidence type="ECO:0000313" key="3">
    <source>
        <dbReference type="Proteomes" id="UP000244005"/>
    </source>
</evidence>
<keyword evidence="3" id="KW-1185">Reference proteome</keyword>
<dbReference type="InterPro" id="IPR029058">
    <property type="entry name" value="AB_hydrolase_fold"/>
</dbReference>
<gene>
    <name evidence="2" type="ORF">MARPO_0062s0059</name>
</gene>
<dbReference type="GO" id="GO:0043531">
    <property type="term" value="F:ADP binding"/>
    <property type="evidence" value="ECO:0007669"/>
    <property type="project" value="InterPro"/>
</dbReference>
<organism evidence="2 3">
    <name type="scientific">Marchantia polymorpha</name>
    <name type="common">Common liverwort</name>
    <name type="synonym">Marchantia aquatica</name>
    <dbReference type="NCBI Taxonomy" id="3197"/>
    <lineage>
        <taxon>Eukaryota</taxon>
        <taxon>Viridiplantae</taxon>
        <taxon>Streptophyta</taxon>
        <taxon>Embryophyta</taxon>
        <taxon>Marchantiophyta</taxon>
        <taxon>Marchantiopsida</taxon>
        <taxon>Marchantiidae</taxon>
        <taxon>Marchantiales</taxon>
        <taxon>Marchantiaceae</taxon>
        <taxon>Marchantia</taxon>
    </lineage>
</organism>
<protein>
    <recommendedName>
        <fullName evidence="1">NB-ARC domain-containing protein</fullName>
    </recommendedName>
</protein>
<dbReference type="SUPFAM" id="SSF53474">
    <property type="entry name" value="alpha/beta-Hydrolases"/>
    <property type="match status" value="1"/>
</dbReference>
<dbReference type="SUPFAM" id="SSF52058">
    <property type="entry name" value="L domain-like"/>
    <property type="match status" value="1"/>
</dbReference>
<sequence length="933" mass="106441">MEVTRLAKGSMADDLAPGRVSWSSDSVCHVRCLYHNISRAWKIRPLLHSRKFDARSYICKGGAASSRPVILVGHSYGGLVIKQMCLHAHRTESLHLSKEQMAGFLNCVKGIFFYGTPHHGMSSFLSPNGTHLKDASPLVDYVKLLCTQSARLHEDFDALRWSYKWSIAGVGESKPTRFTNTEAGSQNAVAVSSEMIVNEASARYGDFTVEREDHVSLCQPESRTSNTYIRLTAFIQRIDDNKVNRRRLPDNFQRVPKMAMSLHSQLFVQVQIILRTAPTVGLCGMGGIGKSTLAKLSFNELCAEFEYTCFVPGFMLKGDYKEIERGVYSSMYHHGQQVARSGENKEWKPTALRLKTLLFILDDIDNDRHVELLQYISSLNDCENSRYIVTSRDRDILNRSAACVYDVKLLNHKSSKELFMSYAFPYSTEPNSSLTQWVDKIVAKCDGLPLTLEVMGKYLLRKVSESIWRQCLVALDEADNVVGLNERLWAKLKVSYDRLGSQEKEIFLDVASFFSNSSWNLLEAKSSWRVLYGYEDLRWQTLVDMSLVYDVGEKKSIQMHEQLRSLGIKLASEWGTCGRCRTWIKKNVPSRFNSPNYDERIAEVQSYSSDPHPHSSSIGTETHIEEVMALRLEDSMPLTWRDICQMKKLQYLDSEKELMLDEEGGKLPENLVLLRWRGEVDSLHDLVDGGSASHLAVLDLKAPLTCLPTTIGEFRNLEVLKFHGGLFQGLPESFVQLPSLRHLTFSNCRRLRSLPEAFGRLSQLGFLELKFCRNLEALPDSIAQLPRLHTLFIEGRNKLQRLPEGVGTLFHRPRLLVAHVPKLPQYIEHTMHVINIGFSTPYIVPCQALLEFCRQNPIIPDIENFLEDEPDMHQFSKIPLIRPPSSMKAGKRIVRATWVENLELPFSSSPRQIEVQIIHNIRFRNHRDYHACH</sequence>
<name>A0A2R6WS04_MARPO</name>
<evidence type="ECO:0000259" key="1">
    <source>
        <dbReference type="Pfam" id="PF00931"/>
    </source>
</evidence>
<dbReference type="PANTHER" id="PTHR36766:SF69">
    <property type="entry name" value="DISEASE RESISTANCE PROTEIN RGA2-LIKE"/>
    <property type="match status" value="1"/>
</dbReference>
<dbReference type="InterPro" id="IPR002182">
    <property type="entry name" value="NB-ARC"/>
</dbReference>
<feature type="domain" description="NB-ARC" evidence="1">
    <location>
        <begin position="279"/>
        <end position="426"/>
    </location>
</feature>
<dbReference type="AlphaFoldDB" id="A0A2R6WS04"/>
<dbReference type="EMBL" id="KZ772734">
    <property type="protein sequence ID" value="PTQ36640.1"/>
    <property type="molecule type" value="Genomic_DNA"/>
</dbReference>
<dbReference type="InterPro" id="IPR042197">
    <property type="entry name" value="Apaf_helical"/>
</dbReference>
<dbReference type="Gene3D" id="3.80.10.10">
    <property type="entry name" value="Ribonuclease Inhibitor"/>
    <property type="match status" value="1"/>
</dbReference>
<dbReference type="SUPFAM" id="SSF52540">
    <property type="entry name" value="P-loop containing nucleoside triphosphate hydrolases"/>
    <property type="match status" value="1"/>
</dbReference>
<dbReference type="Gramene" id="Mp7g04670.1">
    <property type="protein sequence ID" value="Mp7g04670.1.cds"/>
    <property type="gene ID" value="Mp7g04670"/>
</dbReference>
<dbReference type="Gene3D" id="1.10.8.430">
    <property type="entry name" value="Helical domain of apoptotic protease-activating factors"/>
    <property type="match status" value="1"/>
</dbReference>
<evidence type="ECO:0000313" key="2">
    <source>
        <dbReference type="EMBL" id="PTQ36640.1"/>
    </source>
</evidence>